<comment type="caution">
    <text evidence="8">The sequence shown here is derived from an EMBL/GenBank/DDBJ whole genome shotgun (WGS) entry which is preliminary data.</text>
</comment>
<feature type="transmembrane region" description="Helical" evidence="6">
    <location>
        <begin position="424"/>
        <end position="445"/>
    </location>
</feature>
<feature type="transmembrane region" description="Helical" evidence="6">
    <location>
        <begin position="349"/>
        <end position="369"/>
    </location>
</feature>
<gene>
    <name evidence="8" type="ORF">Rt10032_c14g5258</name>
</gene>
<organism evidence="8 9">
    <name type="scientific">Rhodotorula toruloides</name>
    <name type="common">Yeast</name>
    <name type="synonym">Rhodosporidium toruloides</name>
    <dbReference type="NCBI Taxonomy" id="5286"/>
    <lineage>
        <taxon>Eukaryota</taxon>
        <taxon>Fungi</taxon>
        <taxon>Dikarya</taxon>
        <taxon>Basidiomycota</taxon>
        <taxon>Pucciniomycotina</taxon>
        <taxon>Microbotryomycetes</taxon>
        <taxon>Sporidiobolales</taxon>
        <taxon>Sporidiobolaceae</taxon>
        <taxon>Rhodotorula</taxon>
    </lineage>
</organism>
<keyword evidence="4 6" id="KW-0472">Membrane</keyword>
<dbReference type="InterPro" id="IPR011701">
    <property type="entry name" value="MFS"/>
</dbReference>
<dbReference type="EMBL" id="BJWK01000014">
    <property type="protein sequence ID" value="GEM11241.1"/>
    <property type="molecule type" value="Genomic_DNA"/>
</dbReference>
<dbReference type="InterPro" id="IPR020846">
    <property type="entry name" value="MFS_dom"/>
</dbReference>
<accession>A0A511KLJ7</accession>
<dbReference type="GO" id="GO:0022857">
    <property type="term" value="F:transmembrane transporter activity"/>
    <property type="evidence" value="ECO:0007669"/>
    <property type="project" value="InterPro"/>
</dbReference>
<reference evidence="8 9" key="1">
    <citation type="submission" date="2019-07" db="EMBL/GenBank/DDBJ databases">
        <title>Rhodotorula toruloides NBRC10032 genome sequencing.</title>
        <authorList>
            <person name="Shida Y."/>
            <person name="Takaku H."/>
            <person name="Ogasawara W."/>
            <person name="Mori K."/>
        </authorList>
    </citation>
    <scope>NUCLEOTIDE SEQUENCE [LARGE SCALE GENOMIC DNA]</scope>
    <source>
        <strain evidence="8 9">NBRC10032</strain>
    </source>
</reference>
<dbReference type="PROSITE" id="PS50850">
    <property type="entry name" value="MFS"/>
    <property type="match status" value="1"/>
</dbReference>
<dbReference type="Pfam" id="PF07690">
    <property type="entry name" value="MFS_1"/>
    <property type="match status" value="1"/>
</dbReference>
<evidence type="ECO:0000256" key="3">
    <source>
        <dbReference type="ARBA" id="ARBA00022989"/>
    </source>
</evidence>
<dbReference type="SUPFAM" id="SSF103473">
    <property type="entry name" value="MFS general substrate transporter"/>
    <property type="match status" value="1"/>
</dbReference>
<feature type="domain" description="Major facilitator superfamily (MFS) profile" evidence="7">
    <location>
        <begin position="75"/>
        <end position="616"/>
    </location>
</feature>
<evidence type="ECO:0000256" key="5">
    <source>
        <dbReference type="SAM" id="MobiDB-lite"/>
    </source>
</evidence>
<feature type="transmembrane region" description="Helical" evidence="6">
    <location>
        <begin position="73"/>
        <end position="97"/>
    </location>
</feature>
<evidence type="ECO:0000256" key="2">
    <source>
        <dbReference type="ARBA" id="ARBA00022692"/>
    </source>
</evidence>
<dbReference type="InterPro" id="IPR036259">
    <property type="entry name" value="MFS_trans_sf"/>
</dbReference>
<dbReference type="PANTHER" id="PTHR23501">
    <property type="entry name" value="MAJOR FACILITATOR SUPERFAMILY"/>
    <property type="match status" value="1"/>
</dbReference>
<dbReference type="GO" id="GO:0005886">
    <property type="term" value="C:plasma membrane"/>
    <property type="evidence" value="ECO:0007669"/>
    <property type="project" value="TreeGrafter"/>
</dbReference>
<evidence type="ECO:0000256" key="1">
    <source>
        <dbReference type="ARBA" id="ARBA00004141"/>
    </source>
</evidence>
<evidence type="ECO:0000256" key="4">
    <source>
        <dbReference type="ARBA" id="ARBA00023136"/>
    </source>
</evidence>
<keyword evidence="3 6" id="KW-1133">Transmembrane helix</keyword>
<feature type="transmembrane region" description="Helical" evidence="6">
    <location>
        <begin position="482"/>
        <end position="503"/>
    </location>
</feature>
<proteinExistence type="predicted"/>
<keyword evidence="2 6" id="KW-0812">Transmembrane</keyword>
<comment type="subcellular location">
    <subcellularLocation>
        <location evidence="1">Membrane</location>
        <topology evidence="1">Multi-pass membrane protein</topology>
    </subcellularLocation>
</comment>
<protein>
    <submittedName>
        <fullName evidence="8">MFS transporter, drug:H+ antiporter</fullName>
    </submittedName>
</protein>
<evidence type="ECO:0000313" key="8">
    <source>
        <dbReference type="EMBL" id="GEM11241.1"/>
    </source>
</evidence>
<feature type="transmembrane region" description="Helical" evidence="6">
    <location>
        <begin position="381"/>
        <end position="404"/>
    </location>
</feature>
<feature type="transmembrane region" description="Helical" evidence="6">
    <location>
        <begin position="226"/>
        <end position="244"/>
    </location>
</feature>
<dbReference type="Proteomes" id="UP000321518">
    <property type="component" value="Unassembled WGS sequence"/>
</dbReference>
<feature type="compositionally biased region" description="Basic and acidic residues" evidence="5">
    <location>
        <begin position="636"/>
        <end position="645"/>
    </location>
</feature>
<feature type="transmembrane region" description="Helical" evidence="6">
    <location>
        <begin position="317"/>
        <end position="337"/>
    </location>
</feature>
<feature type="transmembrane region" description="Helical" evidence="6">
    <location>
        <begin position="452"/>
        <end position="470"/>
    </location>
</feature>
<dbReference type="OrthoDB" id="2241241at2759"/>
<sequence>MSTSSYDENKAAHYAGNVERERSHAHFAPTASAEVPPVQTTHDVSPPSYAVATQAGVLKVESVNRVWGRNSRIALFVGIALASYIYSLDGTTTYLYAAGATSSFNQHSLLGAIATAQAIVLAVTKPFSAKFADVFGRAEAFALAVCFYCLGYIIIAACSNVHTYAAGAIIYYVLRAFAPIPPRKAGPLTASLPQVGYAALQILIQIVIADCTNLRWRGLISSLTSIWFFINAFVSGNIAQGVLASSNWHWGYGMFVILIPVTLSPIIGTLLWAQMRAQRLGLDATDLVEELGGTVAKAKDTRPAGTRLLSWALDIDALGLVLFGVGWACVLLPLTLVNKGKLWWDSYEIIVLLVVGGLTLIGFVAYERFVATKPLFPFRFFRSATVVACALIGFFDFVSFYLQYTYQYSFIVVTKDWSVRDIGYFTYTQTLALTLGAILAGFYQLYFRRTKWLLLCGLLVRLLGVGLMIHSKGAHGSTAELVIVQILQGLGGGIASASTQLLAQASVPHQDVATVTAFVLLFAEIGNAVGTAIATAIWRDWMPRELNNHLSNILNSTEIASVFGSITTAVTYRGTNDAAYDGIVHAYTTTMKVLLIAATAVAVIPPVLALLVSNIKLSNDQNAVEGEDLAGRPTNAKREKGADLA</sequence>
<evidence type="ECO:0000256" key="6">
    <source>
        <dbReference type="SAM" id="Phobius"/>
    </source>
</evidence>
<evidence type="ECO:0000259" key="7">
    <source>
        <dbReference type="PROSITE" id="PS50850"/>
    </source>
</evidence>
<feature type="transmembrane region" description="Helical" evidence="6">
    <location>
        <begin position="141"/>
        <end position="174"/>
    </location>
</feature>
<feature type="transmembrane region" description="Helical" evidence="6">
    <location>
        <begin position="250"/>
        <end position="273"/>
    </location>
</feature>
<feature type="region of interest" description="Disordered" evidence="5">
    <location>
        <begin position="626"/>
        <end position="645"/>
    </location>
</feature>
<dbReference type="Gene3D" id="1.20.1250.20">
    <property type="entry name" value="MFS general substrate transporter like domains"/>
    <property type="match status" value="2"/>
</dbReference>
<evidence type="ECO:0000313" key="9">
    <source>
        <dbReference type="Proteomes" id="UP000321518"/>
    </source>
</evidence>
<feature type="transmembrane region" description="Helical" evidence="6">
    <location>
        <begin position="515"/>
        <end position="538"/>
    </location>
</feature>
<dbReference type="PANTHER" id="PTHR23501:SF87">
    <property type="entry name" value="SIDEROPHORE IRON TRANSPORTER 2"/>
    <property type="match status" value="1"/>
</dbReference>
<dbReference type="AlphaFoldDB" id="A0A511KLJ7"/>
<name>A0A511KLJ7_RHOTO</name>
<feature type="transmembrane region" description="Helical" evidence="6">
    <location>
        <begin position="593"/>
        <end position="612"/>
    </location>
</feature>